<evidence type="ECO:0000256" key="15">
    <source>
        <dbReference type="ARBA" id="ARBA00061894"/>
    </source>
</evidence>
<feature type="region of interest" description="Disordered" evidence="18">
    <location>
        <begin position="490"/>
        <end position="554"/>
    </location>
</feature>
<dbReference type="AlphaFoldDB" id="A0A8C8I629"/>
<keyword evidence="3" id="KW-0597">Phosphoprotein</keyword>
<evidence type="ECO:0000313" key="23">
    <source>
        <dbReference type="Proteomes" id="UP000694402"/>
    </source>
</evidence>
<gene>
    <name evidence="22" type="primary">LOC112223500</name>
</gene>
<dbReference type="GO" id="GO:0046872">
    <property type="term" value="F:metal ion binding"/>
    <property type="evidence" value="ECO:0007669"/>
    <property type="project" value="UniProtKB-KW"/>
</dbReference>
<feature type="chain" id="PRO_5044260184" description="Anthrax toxin receptor 1" evidence="20">
    <location>
        <begin position="24"/>
        <end position="554"/>
    </location>
</feature>
<evidence type="ECO:0000256" key="4">
    <source>
        <dbReference type="ARBA" id="ARBA00022692"/>
    </source>
</evidence>
<keyword evidence="23" id="KW-1185">Reference proteome</keyword>
<evidence type="ECO:0000256" key="11">
    <source>
        <dbReference type="ARBA" id="ARBA00023180"/>
    </source>
</evidence>
<evidence type="ECO:0000256" key="3">
    <source>
        <dbReference type="ARBA" id="ARBA00022553"/>
    </source>
</evidence>
<evidence type="ECO:0000256" key="16">
    <source>
        <dbReference type="ARBA" id="ARBA00068139"/>
    </source>
</evidence>
<keyword evidence="11" id="KW-0325">Glycoprotein</keyword>
<organism evidence="22 23">
    <name type="scientific">Oncorhynchus tshawytscha</name>
    <name type="common">Chinook salmon</name>
    <name type="synonym">Salmo tshawytscha</name>
    <dbReference type="NCBI Taxonomy" id="74940"/>
    <lineage>
        <taxon>Eukaryota</taxon>
        <taxon>Metazoa</taxon>
        <taxon>Chordata</taxon>
        <taxon>Craniata</taxon>
        <taxon>Vertebrata</taxon>
        <taxon>Euteleostomi</taxon>
        <taxon>Actinopterygii</taxon>
        <taxon>Neopterygii</taxon>
        <taxon>Teleostei</taxon>
        <taxon>Protacanthopterygii</taxon>
        <taxon>Salmoniformes</taxon>
        <taxon>Salmonidae</taxon>
        <taxon>Salmoninae</taxon>
        <taxon>Oncorhynchus</taxon>
    </lineage>
</organism>
<dbReference type="GO" id="GO:0009986">
    <property type="term" value="C:cell surface"/>
    <property type="evidence" value="ECO:0007669"/>
    <property type="project" value="TreeGrafter"/>
</dbReference>
<feature type="region of interest" description="Disordered" evidence="18">
    <location>
        <begin position="356"/>
        <end position="377"/>
    </location>
</feature>
<feature type="compositionally biased region" description="Low complexity" evidence="18">
    <location>
        <begin position="492"/>
        <end position="507"/>
    </location>
</feature>
<evidence type="ECO:0000256" key="6">
    <source>
        <dbReference type="ARBA" id="ARBA00022729"/>
    </source>
</evidence>
<keyword evidence="7 19" id="KW-1133">Transmembrane helix</keyword>
<feature type="compositionally biased region" description="Pro residues" evidence="18">
    <location>
        <begin position="516"/>
        <end position="554"/>
    </location>
</feature>
<reference evidence="22" key="1">
    <citation type="submission" date="2025-08" db="UniProtKB">
        <authorList>
            <consortium name="Ensembl"/>
        </authorList>
    </citation>
    <scope>IDENTIFICATION</scope>
</reference>
<evidence type="ECO:0000256" key="12">
    <source>
        <dbReference type="ARBA" id="ARBA00023273"/>
    </source>
</evidence>
<dbReference type="GO" id="GO:0031258">
    <property type="term" value="C:lamellipodium membrane"/>
    <property type="evidence" value="ECO:0007669"/>
    <property type="project" value="UniProtKB-SubCell"/>
</dbReference>
<keyword evidence="5" id="KW-0479">Metal-binding</keyword>
<feature type="signal peptide" evidence="20">
    <location>
        <begin position="1"/>
        <end position="23"/>
    </location>
</feature>
<dbReference type="Ensembl" id="ENSOTST00005080644.2">
    <property type="protein sequence ID" value="ENSOTSP00005074439.2"/>
    <property type="gene ID" value="ENSOTSG00005035072.2"/>
</dbReference>
<evidence type="ECO:0000256" key="8">
    <source>
        <dbReference type="ARBA" id="ARBA00023136"/>
    </source>
</evidence>
<protein>
    <recommendedName>
        <fullName evidence="16">Anthrax toxin receptor 1</fullName>
    </recommendedName>
</protein>
<dbReference type="PANTHER" id="PTHR16059">
    <property type="entry name" value="ANTHRAX TOXIN RECEPTOR"/>
    <property type="match status" value="1"/>
</dbReference>
<comment type="subcellular location">
    <subcellularLocation>
        <location evidence="14">Cell projection</location>
        <location evidence="14">Filopodium membrane</location>
        <topology evidence="14">Single-pass type I membrane protein</topology>
    </subcellularLocation>
    <subcellularLocation>
        <location evidence="13">Cell projection</location>
        <location evidence="13">Lamellipodium membrane</location>
        <topology evidence="13">Single-pass type I membrane protein</topology>
    </subcellularLocation>
</comment>
<evidence type="ECO:0000256" key="19">
    <source>
        <dbReference type="SAM" id="Phobius"/>
    </source>
</evidence>
<dbReference type="Pfam" id="PF05587">
    <property type="entry name" value="Anth_Ig"/>
    <property type="match status" value="1"/>
</dbReference>
<dbReference type="InterPro" id="IPR008400">
    <property type="entry name" value="Anthrax_toxin_rcpt_extracel"/>
</dbReference>
<dbReference type="PROSITE" id="PS50234">
    <property type="entry name" value="VWFA"/>
    <property type="match status" value="1"/>
</dbReference>
<keyword evidence="8 19" id="KW-0472">Membrane</keyword>
<dbReference type="GO" id="GO:0031527">
    <property type="term" value="C:filopodium membrane"/>
    <property type="evidence" value="ECO:0007669"/>
    <property type="project" value="UniProtKB-SubCell"/>
</dbReference>
<name>A0A8C8I629_ONCTS</name>
<dbReference type="RefSeq" id="XP_024242320.2">
    <property type="nucleotide sequence ID" value="XM_024386552.2"/>
</dbReference>
<feature type="transmembrane region" description="Helical" evidence="19">
    <location>
        <begin position="322"/>
        <end position="343"/>
    </location>
</feature>
<evidence type="ECO:0000256" key="1">
    <source>
        <dbReference type="ARBA" id="ARBA00008095"/>
    </source>
</evidence>
<keyword evidence="6 20" id="KW-0732">Signal</keyword>
<dbReference type="Pfam" id="PF00092">
    <property type="entry name" value="VWA"/>
    <property type="match status" value="1"/>
</dbReference>
<dbReference type="FunFam" id="3.40.50.410:FF:000017">
    <property type="entry name" value="Anthrax toxin receptor 1"/>
    <property type="match status" value="1"/>
</dbReference>
<dbReference type="GeneID" id="112223500"/>
<keyword evidence="10" id="KW-0675">Receptor</keyword>
<keyword evidence="2" id="KW-1003">Cell membrane</keyword>
<dbReference type="Pfam" id="PF05586">
    <property type="entry name" value="Ant_C"/>
    <property type="match status" value="1"/>
</dbReference>
<evidence type="ECO:0000256" key="13">
    <source>
        <dbReference type="ARBA" id="ARBA00060389"/>
    </source>
</evidence>
<dbReference type="InterPro" id="IPR008399">
    <property type="entry name" value="Anthrax_toxin_rcpt_C"/>
</dbReference>
<keyword evidence="4 19" id="KW-0812">Transmembrane</keyword>
<dbReference type="Proteomes" id="UP000694402">
    <property type="component" value="Unassembled WGS sequence"/>
</dbReference>
<comment type="subunit">
    <text evidence="15">Interacts with gelatin and type 1 collagen. Interacts with the actin cytoskeleton.</text>
</comment>
<keyword evidence="9" id="KW-1015">Disulfide bond</keyword>
<evidence type="ECO:0000256" key="14">
    <source>
        <dbReference type="ARBA" id="ARBA00060395"/>
    </source>
</evidence>
<comment type="function">
    <text evidence="17">Plays a role in cell attachment and migration. Interacts with extracellular matrix proteins and with the actin cytoskeleton and thereby plays an important role in normal extracellular matrix (ECM) homeostasis. Mediates adhesion of cells to type 1 collagen and gelatin, reorganization of the actin cytoskeleton and promotes cell spreading. Plays a role in the angiogenic response of cultured umbilical vein endothelial cells. May also act as a receptor for PLAU. Upon ligand binding, stimulates the phosphorylation of EGFR and ERK1/2.</text>
</comment>
<dbReference type="InterPro" id="IPR002035">
    <property type="entry name" value="VWF_A"/>
</dbReference>
<dbReference type="GO" id="GO:0004888">
    <property type="term" value="F:transmembrane signaling receptor activity"/>
    <property type="evidence" value="ECO:0007669"/>
    <property type="project" value="TreeGrafter"/>
</dbReference>
<reference evidence="22" key="2">
    <citation type="submission" date="2025-09" db="UniProtKB">
        <authorList>
            <consortium name="Ensembl"/>
        </authorList>
    </citation>
    <scope>IDENTIFICATION</scope>
</reference>
<dbReference type="GeneTree" id="ENSGT00940000157727"/>
<dbReference type="KEGG" id="otw:112223500"/>
<keyword evidence="12" id="KW-0966">Cell projection</keyword>
<evidence type="ECO:0000256" key="5">
    <source>
        <dbReference type="ARBA" id="ARBA00022723"/>
    </source>
</evidence>
<dbReference type="PANTHER" id="PTHR16059:SF16">
    <property type="entry name" value="ANTHRAX TOXIN RECEPTOR-LIKE"/>
    <property type="match status" value="1"/>
</dbReference>
<feature type="region of interest" description="Disordered" evidence="18">
    <location>
        <begin position="424"/>
        <end position="443"/>
    </location>
</feature>
<proteinExistence type="inferred from homology"/>
<evidence type="ECO:0000256" key="7">
    <source>
        <dbReference type="ARBA" id="ARBA00022989"/>
    </source>
</evidence>
<evidence type="ECO:0000259" key="21">
    <source>
        <dbReference type="PROSITE" id="PS50234"/>
    </source>
</evidence>
<evidence type="ECO:0000256" key="17">
    <source>
        <dbReference type="ARBA" id="ARBA00093334"/>
    </source>
</evidence>
<evidence type="ECO:0000256" key="20">
    <source>
        <dbReference type="SAM" id="SignalP"/>
    </source>
</evidence>
<sequence length="554" mass="61628">MARFWRKVSLALLFLGFLMFTLASVNAEPEQEVEEEGEESTCQGAFDLYFVLDKSGSVKHHWIEIYSFVEHLAEKFISPMLRMSFIVFSSRGTTLMKLTENRVEIRKGLNVLRKEIPGGDTFMHLGLERANEQIHHENFGTASVIIALTDGELNEHQLVTAQQEAERSRSLGAMVYCVGVKDFNETQLATIADTIEHVFPVMGGFVALRGVIDSIIKKSCIEILAAEPSSVCAGESFQVVVRGNGFLHARNIEQVLCSFRLNDTLTINKKPVEIEDTFLLCTAPVIDEVGQVVYLQVSMNEGLSFITSSVHITTTECFDGTILLITLLVLFLLMAVLFMWWFWPLCCTVVIKEPPPPPPPEPESDDEDGMPKKKWPTVDASYYGGRGVGGIKRMEVRWGGKGSTEEGAKLEMPKNAVVKMPEQEFEPYEPKPKKAHNRKPAADRKWYTPIQGKLDAIWALFRRGYDQVSLMRPQPGEHGRCINFTRVKDEAAAAAKAPPRAHSPSAPDYRPLIRPTTPPPAQTSSPPGPPPSRTPPGPPCPPPSRPPPCPNNRP</sequence>
<evidence type="ECO:0000256" key="2">
    <source>
        <dbReference type="ARBA" id="ARBA00022475"/>
    </source>
</evidence>
<dbReference type="CDD" id="cd01474">
    <property type="entry name" value="vWA_ATR"/>
    <property type="match status" value="1"/>
</dbReference>
<evidence type="ECO:0000256" key="18">
    <source>
        <dbReference type="SAM" id="MobiDB-lite"/>
    </source>
</evidence>
<accession>A0A8C8I629</accession>
<evidence type="ECO:0000256" key="10">
    <source>
        <dbReference type="ARBA" id="ARBA00023170"/>
    </source>
</evidence>
<evidence type="ECO:0000313" key="22">
    <source>
        <dbReference type="Ensembl" id="ENSOTSP00005074439.2"/>
    </source>
</evidence>
<dbReference type="SMART" id="SM00327">
    <property type="entry name" value="VWA"/>
    <property type="match status" value="1"/>
</dbReference>
<feature type="domain" description="VWFA" evidence="21">
    <location>
        <begin position="47"/>
        <end position="215"/>
    </location>
</feature>
<evidence type="ECO:0000256" key="9">
    <source>
        <dbReference type="ARBA" id="ARBA00023157"/>
    </source>
</evidence>
<comment type="similarity">
    <text evidence="1">Belongs to the ATR family.</text>
</comment>